<protein>
    <submittedName>
        <fullName evidence="2">Uncharacterized protein</fullName>
    </submittedName>
</protein>
<sequence length="280" mass="30490">MPLSDWVNAYPLSFSIEPGRPVESYFPPAPNSSKTRADADGRQALQPTQRYATQHDAAQSVDQAAREPHNSPLKHARPAHDGPEQASDARKRTRTSVAQKPVEFIRKSTPTLARVAEGMTVPQVHAAHERAEPAGRLSPAPSRAAVGPPVQQVERASPPQRRVPSASDERDDELLDTLSHNALHPSVAGLAFDCYRPYLLEQPISLAWSSVFCEAFIRFAMSIAPPDLWSSRPERLLAQAEPPHIVRAIGRREPDKAAGPAADAPSQVQGGQMRRVGRGS</sequence>
<feature type="region of interest" description="Disordered" evidence="1">
    <location>
        <begin position="15"/>
        <end position="105"/>
    </location>
</feature>
<gene>
    <name evidence="2" type="ORF">DMC30DRAFT_390626</name>
</gene>
<comment type="caution">
    <text evidence="2">The sequence shown here is derived from an EMBL/GenBank/DDBJ whole genome shotgun (WGS) entry which is preliminary data.</text>
</comment>
<feature type="region of interest" description="Disordered" evidence="1">
    <location>
        <begin position="127"/>
        <end position="171"/>
    </location>
</feature>
<keyword evidence="3" id="KW-1185">Reference proteome</keyword>
<dbReference type="EMBL" id="SOZI01000016">
    <property type="protein sequence ID" value="TNY23074.1"/>
    <property type="molecule type" value="Genomic_DNA"/>
</dbReference>
<evidence type="ECO:0000256" key="1">
    <source>
        <dbReference type="SAM" id="MobiDB-lite"/>
    </source>
</evidence>
<name>A0A5C5G428_9BASI</name>
<reference evidence="2 3" key="1">
    <citation type="submission" date="2019-03" db="EMBL/GenBank/DDBJ databases">
        <title>Rhodosporidium diobovatum UCD-FST 08-225 genome sequencing, assembly, and annotation.</title>
        <authorList>
            <person name="Fakankun I.U."/>
            <person name="Fristensky B."/>
            <person name="Levin D.B."/>
        </authorList>
    </citation>
    <scope>NUCLEOTIDE SEQUENCE [LARGE SCALE GENOMIC DNA]</scope>
    <source>
        <strain evidence="2 3">UCD-FST 08-225</strain>
    </source>
</reference>
<organism evidence="2 3">
    <name type="scientific">Rhodotorula diobovata</name>
    <dbReference type="NCBI Taxonomy" id="5288"/>
    <lineage>
        <taxon>Eukaryota</taxon>
        <taxon>Fungi</taxon>
        <taxon>Dikarya</taxon>
        <taxon>Basidiomycota</taxon>
        <taxon>Pucciniomycotina</taxon>
        <taxon>Microbotryomycetes</taxon>
        <taxon>Sporidiobolales</taxon>
        <taxon>Sporidiobolaceae</taxon>
        <taxon>Rhodotorula</taxon>
    </lineage>
</organism>
<accession>A0A5C5G428</accession>
<dbReference type="AlphaFoldDB" id="A0A5C5G428"/>
<feature type="region of interest" description="Disordered" evidence="1">
    <location>
        <begin position="250"/>
        <end position="280"/>
    </location>
</feature>
<feature type="compositionally biased region" description="Basic and acidic residues" evidence="1">
    <location>
        <begin position="78"/>
        <end position="90"/>
    </location>
</feature>
<feature type="compositionally biased region" description="Low complexity" evidence="1">
    <location>
        <begin position="257"/>
        <end position="274"/>
    </location>
</feature>
<proteinExistence type="predicted"/>
<evidence type="ECO:0000313" key="2">
    <source>
        <dbReference type="EMBL" id="TNY23074.1"/>
    </source>
</evidence>
<evidence type="ECO:0000313" key="3">
    <source>
        <dbReference type="Proteomes" id="UP000311382"/>
    </source>
</evidence>
<dbReference type="Proteomes" id="UP000311382">
    <property type="component" value="Unassembled WGS sequence"/>
</dbReference>
<feature type="compositionally biased region" description="Polar residues" evidence="1">
    <location>
        <begin position="45"/>
        <end position="62"/>
    </location>
</feature>